<gene>
    <name evidence="2" type="ORF">NYM_LOCUS20976</name>
</gene>
<name>A0A5K1E6E2_9MAGN</name>
<dbReference type="PANTHER" id="PTHR34665">
    <property type="entry name" value="DUF3741 DOMAIN-CONTAINING PROTEIN"/>
    <property type="match status" value="1"/>
</dbReference>
<organism evidence="2">
    <name type="scientific">Nymphaea colorata</name>
    <name type="common">pocket water lily</name>
    <dbReference type="NCBI Taxonomy" id="210225"/>
    <lineage>
        <taxon>Eukaryota</taxon>
        <taxon>Viridiplantae</taxon>
        <taxon>Streptophyta</taxon>
        <taxon>Embryophyta</taxon>
        <taxon>Tracheophyta</taxon>
        <taxon>Spermatophyta</taxon>
        <taxon>Magnoliopsida</taxon>
        <taxon>Nymphaeales</taxon>
        <taxon>Nymphaeaceae</taxon>
        <taxon>Nymphaea</taxon>
    </lineage>
</organism>
<sequence>MRKKHEEDHHEGRSEIEIMKAVAQAWHGHSGNARSIKEWEAHKGNYRSKPSRFKMEAMKKMAEEAARRWDFNESLWDSYEIVAVSKQLETRLSLETIPPSSIFSNNNNKKKEGKNSLRKLLARSTSRRHEIHEAAAKEVPGR</sequence>
<protein>
    <submittedName>
        <fullName evidence="2">Uncharacterized protein</fullName>
    </submittedName>
</protein>
<dbReference type="OMA" id="DWEFGQS"/>
<accession>A0A5K1E6E2</accession>
<feature type="region of interest" description="Disordered" evidence="1">
    <location>
        <begin position="121"/>
        <end position="142"/>
    </location>
</feature>
<dbReference type="AlphaFoldDB" id="A0A5K1E6E2"/>
<feature type="compositionally biased region" description="Basic and acidic residues" evidence="1">
    <location>
        <begin position="127"/>
        <end position="142"/>
    </location>
</feature>
<dbReference type="Gramene" id="NC6G0039560.1">
    <property type="protein sequence ID" value="NC6G0039560.1:cds"/>
    <property type="gene ID" value="NC6G0039560"/>
</dbReference>
<evidence type="ECO:0000256" key="1">
    <source>
        <dbReference type="SAM" id="MobiDB-lite"/>
    </source>
</evidence>
<dbReference type="EMBL" id="LR721784">
    <property type="protein sequence ID" value="VVW46722.1"/>
    <property type="molecule type" value="Genomic_DNA"/>
</dbReference>
<dbReference type="PANTHER" id="PTHR34665:SF1">
    <property type="entry name" value="OS02G0595200 PROTEIN"/>
    <property type="match status" value="1"/>
</dbReference>
<evidence type="ECO:0000313" key="2">
    <source>
        <dbReference type="EMBL" id="VVW46722.1"/>
    </source>
</evidence>
<dbReference type="OrthoDB" id="1921290at2759"/>
<reference evidence="2" key="1">
    <citation type="submission" date="2019-09" db="EMBL/GenBank/DDBJ databases">
        <authorList>
            <person name="Zhang L."/>
        </authorList>
    </citation>
    <scope>NUCLEOTIDE SEQUENCE</scope>
</reference>
<proteinExistence type="predicted"/>